<dbReference type="HOGENOM" id="CLU_1554868_0_0_1"/>
<evidence type="ECO:0000313" key="2">
    <source>
        <dbReference type="EMBL" id="EFE36438.1"/>
    </source>
</evidence>
<dbReference type="GeneID" id="9526884"/>
<evidence type="ECO:0000313" key="3">
    <source>
        <dbReference type="Proteomes" id="UP000008866"/>
    </source>
</evidence>
<protein>
    <submittedName>
        <fullName evidence="2">Uncharacterized protein</fullName>
    </submittedName>
</protein>
<comment type="caution">
    <text evidence="2">The sequence shown here is derived from an EMBL/GenBank/DDBJ whole genome shotgun (WGS) entry which is preliminary data.</text>
</comment>
<gene>
    <name evidence="2" type="ORF">ARB_03959</name>
</gene>
<organism evidence="2 3">
    <name type="scientific">Arthroderma benhamiae (strain ATCC MYA-4681 / CBS 112371)</name>
    <name type="common">Trichophyton mentagrophytes</name>
    <dbReference type="NCBI Taxonomy" id="663331"/>
    <lineage>
        <taxon>Eukaryota</taxon>
        <taxon>Fungi</taxon>
        <taxon>Dikarya</taxon>
        <taxon>Ascomycota</taxon>
        <taxon>Pezizomycotina</taxon>
        <taxon>Eurotiomycetes</taxon>
        <taxon>Eurotiomycetidae</taxon>
        <taxon>Onygenales</taxon>
        <taxon>Arthrodermataceae</taxon>
        <taxon>Trichophyton</taxon>
    </lineage>
</organism>
<name>D4AKD1_ARTBC</name>
<keyword evidence="1" id="KW-0732">Signal</keyword>
<dbReference type="AlphaFoldDB" id="D4AKD1"/>
<proteinExistence type="predicted"/>
<feature type="chain" id="PRO_5003053266" evidence="1">
    <location>
        <begin position="29"/>
        <end position="172"/>
    </location>
</feature>
<reference evidence="3" key="1">
    <citation type="journal article" date="2011" name="Genome Biol.">
        <title>Comparative and functional genomics provide insights into the pathogenicity of dermatophytic fungi.</title>
        <authorList>
            <person name="Burmester A."/>
            <person name="Shelest E."/>
            <person name="Gloeckner G."/>
            <person name="Heddergott C."/>
            <person name="Schindler S."/>
            <person name="Staib P."/>
            <person name="Heidel A."/>
            <person name="Felder M."/>
            <person name="Petzold A."/>
            <person name="Szafranski K."/>
            <person name="Feuermann M."/>
            <person name="Pedruzzi I."/>
            <person name="Priebe S."/>
            <person name="Groth M."/>
            <person name="Winkler R."/>
            <person name="Li W."/>
            <person name="Kniemeyer O."/>
            <person name="Schroeckh V."/>
            <person name="Hertweck C."/>
            <person name="Hube B."/>
            <person name="White T.C."/>
            <person name="Platzer M."/>
            <person name="Guthke R."/>
            <person name="Heitman J."/>
            <person name="Woestemeyer J."/>
            <person name="Zipfel P.F."/>
            <person name="Monod M."/>
            <person name="Brakhage A.A."/>
        </authorList>
    </citation>
    <scope>NUCLEOTIDE SEQUENCE [LARGE SCALE GENOMIC DNA]</scope>
    <source>
        <strain evidence="3">ATCC MYA-4681 / CBS 112371</strain>
    </source>
</reference>
<keyword evidence="3" id="KW-1185">Reference proteome</keyword>
<evidence type="ECO:0000256" key="1">
    <source>
        <dbReference type="SAM" id="SignalP"/>
    </source>
</evidence>
<dbReference type="RefSeq" id="XP_003017083.1">
    <property type="nucleotide sequence ID" value="XM_003017037.1"/>
</dbReference>
<dbReference type="Proteomes" id="UP000008866">
    <property type="component" value="Unassembled WGS sequence"/>
</dbReference>
<feature type="signal peptide" evidence="1">
    <location>
        <begin position="1"/>
        <end position="28"/>
    </location>
</feature>
<accession>D4AKD1</accession>
<sequence>MALQESLFSLQRVYLLLIVPFLQDPVQLWQGGKQAGDCISKIYTGEYPSVWINKGTDSQAAGPDKKKEIGFFLALPLAVCSRLVAFSGFRAKQTDAARRRKRNDLKLQRKKNKKRGKSKHADFGGKSNIACCSDQCWCDSLSPCPNLAIPAGPGMRGISMMNQLDGNIWLQG</sequence>
<dbReference type="KEGG" id="abe:ARB_03959"/>
<dbReference type="EMBL" id="ABSU01000001">
    <property type="protein sequence ID" value="EFE36438.1"/>
    <property type="molecule type" value="Genomic_DNA"/>
</dbReference>